<reference evidence="1" key="1">
    <citation type="submission" date="2017-05" db="UniProtKB">
        <authorList>
            <consortium name="EnsemblMetazoa"/>
        </authorList>
    </citation>
    <scope>IDENTIFICATION</scope>
</reference>
<proteinExistence type="predicted"/>
<dbReference type="AlphaFoldDB" id="A0A1X7SII6"/>
<protein>
    <submittedName>
        <fullName evidence="1">Uncharacterized protein</fullName>
    </submittedName>
</protein>
<accession>A0A1X7SII6</accession>
<organism evidence="1">
    <name type="scientific">Amphimedon queenslandica</name>
    <name type="common">Sponge</name>
    <dbReference type="NCBI Taxonomy" id="400682"/>
    <lineage>
        <taxon>Eukaryota</taxon>
        <taxon>Metazoa</taxon>
        <taxon>Porifera</taxon>
        <taxon>Demospongiae</taxon>
        <taxon>Heteroscleromorpha</taxon>
        <taxon>Haplosclerida</taxon>
        <taxon>Niphatidae</taxon>
        <taxon>Amphimedon</taxon>
    </lineage>
</organism>
<dbReference type="EnsemblMetazoa" id="Aqu2.1.01862_001">
    <property type="protein sequence ID" value="Aqu2.1.01862_001"/>
    <property type="gene ID" value="Aqu2.1.01862"/>
</dbReference>
<name>A0A1X7SII6_AMPQE</name>
<evidence type="ECO:0000313" key="1">
    <source>
        <dbReference type="EnsemblMetazoa" id="Aqu2.1.01862_001"/>
    </source>
</evidence>
<dbReference type="InParanoid" id="A0A1X7SII6"/>
<sequence length="390" mass="44256">QLSNFWDIIEKESLHKEASLFLSSLGALNVEYLYNLSDSSCHLKLEFIADLIFNKIKPHIQVLGVSHHLGIIYPYIAKSKECQLRKFTVICDVLAVDVVSQVLQKFKDLEDVDVLIHSWSWDSHAPGTSKLTSFVSSMNELFYYPKMKELSFSTNKPVCTSSNIQAIFHHFFSSPYPVSLSLKLNCSVFSDQPQPQNIEYDMDQMSTKSLTVYYSSLSSDLVSILPSNLSLRSLELTENETSTLHCFSNLKSIKISDTFTLALTKPDMDMLSQFLHIVTAKDWELDIPSMDAAEVILNFTSLVSSIEGRLKKLCIEYDLAESSIFTLFDCIFYSISATSPPYFELSLTVNESDYDDEARAEHYKNIYESWKKTGAAKLKSIEIRSSCPID</sequence>